<dbReference type="RefSeq" id="WP_285969656.1">
    <property type="nucleotide sequence ID" value="NZ_CP127294.1"/>
</dbReference>
<name>A0A9Y2IFG3_9PSEU</name>
<dbReference type="AlphaFoldDB" id="A0A9Y2IFG3"/>
<feature type="transmembrane region" description="Helical" evidence="1">
    <location>
        <begin position="6"/>
        <end position="27"/>
    </location>
</feature>
<proteinExistence type="predicted"/>
<dbReference type="Proteomes" id="UP001236014">
    <property type="component" value="Chromosome"/>
</dbReference>
<evidence type="ECO:0000256" key="1">
    <source>
        <dbReference type="SAM" id="Phobius"/>
    </source>
</evidence>
<keyword evidence="1" id="KW-0812">Transmembrane</keyword>
<evidence type="ECO:0000313" key="2">
    <source>
        <dbReference type="EMBL" id="WIX78959.1"/>
    </source>
</evidence>
<feature type="transmembrane region" description="Helical" evidence="1">
    <location>
        <begin position="68"/>
        <end position="89"/>
    </location>
</feature>
<feature type="transmembrane region" description="Helical" evidence="1">
    <location>
        <begin position="147"/>
        <end position="169"/>
    </location>
</feature>
<dbReference type="KEGG" id="acab:QRX50_47830"/>
<reference evidence="2 3" key="1">
    <citation type="submission" date="2023-06" db="EMBL/GenBank/DDBJ databases">
        <authorList>
            <person name="Oyuntsetseg B."/>
            <person name="Kim S.B."/>
        </authorList>
    </citation>
    <scope>NUCLEOTIDE SEQUENCE [LARGE SCALE GENOMIC DNA]</scope>
    <source>
        <strain evidence="2 3">2-15</strain>
    </source>
</reference>
<gene>
    <name evidence="2" type="ORF">QRX50_47830</name>
</gene>
<feature type="transmembrane region" description="Helical" evidence="1">
    <location>
        <begin position="96"/>
        <end position="114"/>
    </location>
</feature>
<dbReference type="EMBL" id="CP127294">
    <property type="protein sequence ID" value="WIX78959.1"/>
    <property type="molecule type" value="Genomic_DNA"/>
</dbReference>
<accession>A0A9Y2IFG3</accession>
<keyword evidence="1" id="KW-1133">Transmembrane helix</keyword>
<protein>
    <submittedName>
        <fullName evidence="2">Uncharacterized protein</fullName>
    </submittedName>
</protein>
<keyword evidence="3" id="KW-1185">Reference proteome</keyword>
<evidence type="ECO:0000313" key="3">
    <source>
        <dbReference type="Proteomes" id="UP001236014"/>
    </source>
</evidence>
<feature type="transmembrane region" description="Helical" evidence="1">
    <location>
        <begin position="120"/>
        <end position="140"/>
    </location>
</feature>
<sequence>MPPITVIFVVSGLAVWLNGLAFLGIGAKPVEDGPNPLTTVGWVTLLAGVVDLLQAAVIIATAPPATGIPLAGIVTFYGTFFTALGVALVRGLDLRPIGNLAVPVAVVPLLWWKFFDGSWMLHSILVVWLVAFLAVAATTYGKLPGKVLGGILTLTSLYTFLTPAALLALGKSIP</sequence>
<organism evidence="2 3">
    <name type="scientific">Amycolatopsis carbonis</name>
    <dbReference type="NCBI Taxonomy" id="715471"/>
    <lineage>
        <taxon>Bacteria</taxon>
        <taxon>Bacillati</taxon>
        <taxon>Actinomycetota</taxon>
        <taxon>Actinomycetes</taxon>
        <taxon>Pseudonocardiales</taxon>
        <taxon>Pseudonocardiaceae</taxon>
        <taxon>Amycolatopsis</taxon>
    </lineage>
</organism>
<keyword evidence="1" id="KW-0472">Membrane</keyword>
<feature type="transmembrane region" description="Helical" evidence="1">
    <location>
        <begin position="39"/>
        <end position="62"/>
    </location>
</feature>